<accession>A0A914DJJ1</accession>
<evidence type="ECO:0000313" key="2">
    <source>
        <dbReference type="WBParaSite" id="ACRNAN_scaffold27023.g26205.t1"/>
    </source>
</evidence>
<evidence type="ECO:0000313" key="1">
    <source>
        <dbReference type="Proteomes" id="UP000887540"/>
    </source>
</evidence>
<dbReference type="Gene3D" id="3.30.420.10">
    <property type="entry name" value="Ribonuclease H-like superfamily/Ribonuclease H"/>
    <property type="match status" value="1"/>
</dbReference>
<dbReference type="AlphaFoldDB" id="A0A914DJJ1"/>
<protein>
    <submittedName>
        <fullName evidence="2">Uncharacterized protein</fullName>
    </submittedName>
</protein>
<proteinExistence type="predicted"/>
<dbReference type="Proteomes" id="UP000887540">
    <property type="component" value="Unplaced"/>
</dbReference>
<organism evidence="1 2">
    <name type="scientific">Acrobeloides nanus</name>
    <dbReference type="NCBI Taxonomy" id="290746"/>
    <lineage>
        <taxon>Eukaryota</taxon>
        <taxon>Metazoa</taxon>
        <taxon>Ecdysozoa</taxon>
        <taxon>Nematoda</taxon>
        <taxon>Chromadorea</taxon>
        <taxon>Rhabditida</taxon>
        <taxon>Tylenchina</taxon>
        <taxon>Cephalobomorpha</taxon>
        <taxon>Cephaloboidea</taxon>
        <taxon>Cephalobidae</taxon>
        <taxon>Acrobeloides</taxon>
    </lineage>
</organism>
<dbReference type="GO" id="GO:0003676">
    <property type="term" value="F:nucleic acid binding"/>
    <property type="evidence" value="ECO:0007669"/>
    <property type="project" value="InterPro"/>
</dbReference>
<dbReference type="WBParaSite" id="ACRNAN_scaffold27023.g26205.t1">
    <property type="protein sequence ID" value="ACRNAN_scaffold27023.g26205.t1"/>
    <property type="gene ID" value="ACRNAN_scaffold27023.g26205"/>
</dbReference>
<name>A0A914DJJ1_9BILA</name>
<reference evidence="2" key="1">
    <citation type="submission" date="2022-11" db="UniProtKB">
        <authorList>
            <consortium name="WormBaseParasite"/>
        </authorList>
    </citation>
    <scope>IDENTIFICATION</scope>
</reference>
<keyword evidence="1" id="KW-1185">Reference proteome</keyword>
<dbReference type="InterPro" id="IPR036397">
    <property type="entry name" value="RNaseH_sf"/>
</dbReference>
<sequence length="72" mass="8400">MNGHLLLQNSMPWITPFGAFWKLKPVLQLMESLKRALIKAWEEIPLETLRKVIDDFPKRLNVCIEGQGGYFE</sequence>